<keyword evidence="3" id="KW-1185">Reference proteome</keyword>
<dbReference type="RefSeq" id="WP_143126964.1">
    <property type="nucleotide sequence ID" value="NZ_VJMG01000065.1"/>
</dbReference>
<dbReference type="AlphaFoldDB" id="A0A549T0S0"/>
<feature type="transmembrane region" description="Helical" evidence="1">
    <location>
        <begin position="12"/>
        <end position="31"/>
    </location>
</feature>
<sequence>METFIAGLGNLIQLGGIGGSLAFLLLGYNLLRKELSYTAPGPNGTRATPNTKTLNAIKHFLKISMTYFLVGVAAQILLSVKFVAIVGFVKDWIKTDISRAAINEFEVDRQKKVVDVRIGSTGPNEDGYIPNSARDDYDIVVAFGPTSNIPDMERMFPFASGPYPFPIQAPPKISTTIEDAKWPLISDQCVKVVLFGVPKNSIKSADLASGFNASSHSNVRSLRWAINGPSDKNC</sequence>
<protein>
    <submittedName>
        <fullName evidence="2">Uncharacterized protein</fullName>
    </submittedName>
</protein>
<dbReference type="Proteomes" id="UP000316801">
    <property type="component" value="Unassembled WGS sequence"/>
</dbReference>
<dbReference type="EMBL" id="VJMG01000065">
    <property type="protein sequence ID" value="TRL35474.1"/>
    <property type="molecule type" value="Genomic_DNA"/>
</dbReference>
<organism evidence="2 3">
    <name type="scientific">Rhizobium straminoryzae</name>
    <dbReference type="NCBI Taxonomy" id="1387186"/>
    <lineage>
        <taxon>Bacteria</taxon>
        <taxon>Pseudomonadati</taxon>
        <taxon>Pseudomonadota</taxon>
        <taxon>Alphaproteobacteria</taxon>
        <taxon>Hyphomicrobiales</taxon>
        <taxon>Rhizobiaceae</taxon>
        <taxon>Rhizobium/Agrobacterium group</taxon>
        <taxon>Rhizobium</taxon>
    </lineage>
</organism>
<comment type="caution">
    <text evidence="2">The sequence shown here is derived from an EMBL/GenBank/DDBJ whole genome shotgun (WGS) entry which is preliminary data.</text>
</comment>
<accession>A0A549T0S0</accession>
<gene>
    <name evidence="2" type="ORF">FNA46_19930</name>
</gene>
<keyword evidence="1" id="KW-0812">Transmembrane</keyword>
<evidence type="ECO:0000256" key="1">
    <source>
        <dbReference type="SAM" id="Phobius"/>
    </source>
</evidence>
<reference evidence="2 3" key="1">
    <citation type="submission" date="2019-07" db="EMBL/GenBank/DDBJ databases">
        <title>Ln-dependent methylotrophs.</title>
        <authorList>
            <person name="Tani A."/>
        </authorList>
    </citation>
    <scope>NUCLEOTIDE SEQUENCE [LARGE SCALE GENOMIC DNA]</scope>
    <source>
        <strain evidence="2 3">SM12</strain>
    </source>
</reference>
<evidence type="ECO:0000313" key="3">
    <source>
        <dbReference type="Proteomes" id="UP000316801"/>
    </source>
</evidence>
<proteinExistence type="predicted"/>
<keyword evidence="1" id="KW-0472">Membrane</keyword>
<feature type="transmembrane region" description="Helical" evidence="1">
    <location>
        <begin position="67"/>
        <end position="89"/>
    </location>
</feature>
<name>A0A549T0S0_9HYPH</name>
<keyword evidence="1" id="KW-1133">Transmembrane helix</keyword>
<evidence type="ECO:0000313" key="2">
    <source>
        <dbReference type="EMBL" id="TRL35474.1"/>
    </source>
</evidence>